<dbReference type="InterPro" id="IPR028098">
    <property type="entry name" value="Glyco_trans_4-like_N"/>
</dbReference>
<dbReference type="Proteomes" id="UP000812277">
    <property type="component" value="Unassembled WGS sequence"/>
</dbReference>
<dbReference type="InterPro" id="IPR001296">
    <property type="entry name" value="Glyco_trans_1"/>
</dbReference>
<dbReference type="Pfam" id="PF13439">
    <property type="entry name" value="Glyco_transf_4"/>
    <property type="match status" value="1"/>
</dbReference>
<dbReference type="EMBL" id="JAHZIJ010000003">
    <property type="protein sequence ID" value="MBW7474496.1"/>
    <property type="molecule type" value="Genomic_DNA"/>
</dbReference>
<dbReference type="PANTHER" id="PTHR45947">
    <property type="entry name" value="SULFOQUINOVOSYL TRANSFERASE SQD2"/>
    <property type="match status" value="1"/>
</dbReference>
<dbReference type="CDD" id="cd03801">
    <property type="entry name" value="GT4_PimA-like"/>
    <property type="match status" value="1"/>
</dbReference>
<dbReference type="Gene3D" id="3.40.50.2000">
    <property type="entry name" value="Glycogen Phosphorylase B"/>
    <property type="match status" value="2"/>
</dbReference>
<proteinExistence type="predicted"/>
<accession>A0ABS7D3R6</accession>
<name>A0ABS7D3R6_9BACL</name>
<feature type="domain" description="Glycosyl transferase family 1" evidence="1">
    <location>
        <begin position="190"/>
        <end position="361"/>
    </location>
</feature>
<dbReference type="Pfam" id="PF00534">
    <property type="entry name" value="Glycos_transf_1"/>
    <property type="match status" value="1"/>
</dbReference>
<protein>
    <submittedName>
        <fullName evidence="3">Glycosyltransferase family 4 protein</fullName>
    </submittedName>
</protein>
<evidence type="ECO:0000259" key="2">
    <source>
        <dbReference type="Pfam" id="PF13439"/>
    </source>
</evidence>
<organism evidence="3 4">
    <name type="scientific">Paenibacillus oenotherae</name>
    <dbReference type="NCBI Taxonomy" id="1435645"/>
    <lineage>
        <taxon>Bacteria</taxon>
        <taxon>Bacillati</taxon>
        <taxon>Bacillota</taxon>
        <taxon>Bacilli</taxon>
        <taxon>Bacillales</taxon>
        <taxon>Paenibacillaceae</taxon>
        <taxon>Paenibacillus</taxon>
    </lineage>
</organism>
<evidence type="ECO:0000313" key="3">
    <source>
        <dbReference type="EMBL" id="MBW7474496.1"/>
    </source>
</evidence>
<evidence type="ECO:0000313" key="4">
    <source>
        <dbReference type="Proteomes" id="UP000812277"/>
    </source>
</evidence>
<dbReference type="PANTHER" id="PTHR45947:SF3">
    <property type="entry name" value="SULFOQUINOVOSYL TRANSFERASE SQD2"/>
    <property type="match status" value="1"/>
</dbReference>
<comment type="caution">
    <text evidence="3">The sequence shown here is derived from an EMBL/GenBank/DDBJ whole genome shotgun (WGS) entry which is preliminary data.</text>
</comment>
<dbReference type="InterPro" id="IPR050194">
    <property type="entry name" value="Glycosyltransferase_grp1"/>
</dbReference>
<reference evidence="3 4" key="1">
    <citation type="submission" date="2021-07" db="EMBL/GenBank/DDBJ databases">
        <title>Paenibacillus radiodurans sp. nov., isolated from the southeastern edge of Tengger Desert.</title>
        <authorList>
            <person name="Zhang G."/>
        </authorList>
    </citation>
    <scope>NUCLEOTIDE SEQUENCE [LARGE SCALE GENOMIC DNA]</scope>
    <source>
        <strain evidence="3 4">DT7-4</strain>
    </source>
</reference>
<evidence type="ECO:0000259" key="1">
    <source>
        <dbReference type="Pfam" id="PF00534"/>
    </source>
</evidence>
<dbReference type="RefSeq" id="WP_219871731.1">
    <property type="nucleotide sequence ID" value="NZ_JAHZIJ010000003.1"/>
</dbReference>
<keyword evidence="4" id="KW-1185">Reference proteome</keyword>
<dbReference type="SUPFAM" id="SSF53756">
    <property type="entry name" value="UDP-Glycosyltransferase/glycogen phosphorylase"/>
    <property type="match status" value="1"/>
</dbReference>
<feature type="domain" description="Glycosyltransferase subfamily 4-like N-terminal" evidence="2">
    <location>
        <begin position="73"/>
        <end position="173"/>
    </location>
</feature>
<sequence length="386" mass="43199">MSRPKIAFVTPGAFPLPSPNSSSVERVVEKFVPLLIPNIQARIYGRIGRSLPKRGKLGGAVCERYPAGNKRKYVGRVGRSLLQFSPDVTEVENRPGTVLSLKRLLPGGRVWLHLHSATFIGRKAIRPETLERSLQAAEKIIVNSEFLKEVIAARVPSCANKLRVVYPGVDTERFQSQFSLEGGQRRARLRDQRRWNGRSVVLFMGRLIEKKGVHHLLRLMPELVKRHPSVLLVVVGGAFYGSTRTTAYVRSLHRLGRAMPGHVQFKPYVPYSEVPDWFLGADIAVVPSGSREAFGLVNVEAMACGLPVVATRAGGMKEIIEDGVTGFLVSPAEVEVETRDRLLTLLQNEQLRLAMGIRSRERVEQQFTWHHTAARWLNLLRENGEL</sequence>
<gene>
    <name evidence="3" type="ORF">K0T92_07040</name>
</gene>